<dbReference type="Gene3D" id="3.40.50.1010">
    <property type="entry name" value="5'-nuclease"/>
    <property type="match status" value="1"/>
</dbReference>
<keyword evidence="8" id="KW-0228">DNA excision</keyword>
<keyword evidence="5" id="KW-0540">Nuclease</keyword>
<organism evidence="18 19">
    <name type="scientific">Branchiostoma lanceolatum</name>
    <name type="common">Common lancelet</name>
    <name type="synonym">Amphioxus lanceolatum</name>
    <dbReference type="NCBI Taxonomy" id="7740"/>
    <lineage>
        <taxon>Eukaryota</taxon>
        <taxon>Metazoa</taxon>
        <taxon>Chordata</taxon>
        <taxon>Cephalochordata</taxon>
        <taxon>Leptocardii</taxon>
        <taxon>Amphioxiformes</taxon>
        <taxon>Branchiostomatidae</taxon>
        <taxon>Branchiostoma</taxon>
    </lineage>
</organism>
<sequence>MHSVVHSNKFTENRRLIIIYIIYIILYISVYIFIAVHEYKEPFGSTYLCHHYPDISCALLSNTLHVMNFHVNIIHRMGIKTLLPVLAPSTQQINIKDMKGTVVGIDASCWLHKGAFACAKELVLGLPTDSHVNFFMSCIDCLLHNDVTPVLVFDGPRTLPAKAAVAAERKRKRALAKPNAQTTTDPLKARTSYTAAVEITPAIVDRVIEASKEREVDYVVAPYEADAQLAFLSMNGAVQYIISEDSDLLVFGAKQVIYKYDKATGSGQLITQNNLHLSFKDFPDFSLEKFRMICILAGCDYLKSIFGIGPNMATAFVKALGDRNIFQEIYNLGAILGTERQYKVPDGYPDGLKKAMNTFKHQTVLHPDEGYVPLRPYPPGVSAVDMDYARLYPYQFCQAT</sequence>
<keyword evidence="6" id="KW-0479">Metal-binding</keyword>
<keyword evidence="7" id="KW-0227">DNA damage</keyword>
<dbReference type="InterPro" id="IPR036279">
    <property type="entry name" value="5-3_exonuclease_C_sf"/>
</dbReference>
<dbReference type="InterPro" id="IPR008918">
    <property type="entry name" value="HhH2"/>
</dbReference>
<evidence type="ECO:0000256" key="6">
    <source>
        <dbReference type="ARBA" id="ARBA00022723"/>
    </source>
</evidence>
<comment type="cofactor">
    <cofactor evidence="1">
        <name>Mg(2+)</name>
        <dbReference type="ChEBI" id="CHEBI:18420"/>
    </cofactor>
</comment>
<protein>
    <recommendedName>
        <fullName evidence="4">Exonuclease 1</fullName>
    </recommendedName>
    <alternativeName>
        <fullName evidence="14">Exonuclease I</fullName>
    </alternativeName>
</protein>
<dbReference type="GO" id="GO:0003677">
    <property type="term" value="F:DNA binding"/>
    <property type="evidence" value="ECO:0007669"/>
    <property type="project" value="InterPro"/>
</dbReference>
<evidence type="ECO:0000259" key="17">
    <source>
        <dbReference type="SMART" id="SM00485"/>
    </source>
</evidence>
<evidence type="ECO:0000256" key="15">
    <source>
        <dbReference type="SAM" id="Phobius"/>
    </source>
</evidence>
<dbReference type="SUPFAM" id="SSF47807">
    <property type="entry name" value="5' to 3' exonuclease, C-terminal subdomain"/>
    <property type="match status" value="1"/>
</dbReference>
<keyword evidence="15" id="KW-0812">Transmembrane</keyword>
<dbReference type="EMBL" id="OV696697">
    <property type="protein sequence ID" value="CAH1242355.1"/>
    <property type="molecule type" value="Genomic_DNA"/>
</dbReference>
<evidence type="ECO:0000256" key="8">
    <source>
        <dbReference type="ARBA" id="ARBA00022769"/>
    </source>
</evidence>
<dbReference type="FunFam" id="1.10.150.20:FF:000011">
    <property type="entry name" value="exonuclease 1"/>
    <property type="match status" value="1"/>
</dbReference>
<feature type="transmembrane region" description="Helical" evidence="15">
    <location>
        <begin position="16"/>
        <end position="36"/>
    </location>
</feature>
<dbReference type="SMART" id="SM00279">
    <property type="entry name" value="HhH2"/>
    <property type="match status" value="1"/>
</dbReference>
<dbReference type="Pfam" id="PF00752">
    <property type="entry name" value="XPG_N"/>
    <property type="match status" value="1"/>
</dbReference>
<keyword evidence="15" id="KW-0472">Membrane</keyword>
<evidence type="ECO:0000256" key="7">
    <source>
        <dbReference type="ARBA" id="ARBA00022763"/>
    </source>
</evidence>
<dbReference type="InterPro" id="IPR029060">
    <property type="entry name" value="PIN-like_dom_sf"/>
</dbReference>
<keyword evidence="10" id="KW-0460">Magnesium</keyword>
<evidence type="ECO:0000256" key="9">
    <source>
        <dbReference type="ARBA" id="ARBA00022801"/>
    </source>
</evidence>
<dbReference type="SMART" id="SM00485">
    <property type="entry name" value="XPGN"/>
    <property type="match status" value="1"/>
</dbReference>
<keyword evidence="12" id="KW-0234">DNA repair</keyword>
<dbReference type="GO" id="GO:0046872">
    <property type="term" value="F:metal ion binding"/>
    <property type="evidence" value="ECO:0007669"/>
    <property type="project" value="UniProtKB-KW"/>
</dbReference>
<dbReference type="CDD" id="cd09857">
    <property type="entry name" value="PIN_EXO1"/>
    <property type="match status" value="1"/>
</dbReference>
<dbReference type="PANTHER" id="PTHR11081:SF65">
    <property type="entry name" value="DNA DAMAGE-INDUCIBLE PROTEIN DIN7-RELATED"/>
    <property type="match status" value="1"/>
</dbReference>
<comment type="subcellular location">
    <subcellularLocation>
        <location evidence="2">Nucleus</location>
    </subcellularLocation>
</comment>
<evidence type="ECO:0000259" key="16">
    <source>
        <dbReference type="SMART" id="SM00484"/>
    </source>
</evidence>
<dbReference type="OrthoDB" id="26491at2759"/>
<evidence type="ECO:0000256" key="11">
    <source>
        <dbReference type="ARBA" id="ARBA00022881"/>
    </source>
</evidence>
<comment type="similarity">
    <text evidence="3">Belongs to the XPG/RAD2 endonuclease family. EXO1 subfamily.</text>
</comment>
<keyword evidence="9" id="KW-0378">Hydrolase</keyword>
<name>A0A8K0E791_BRALA</name>
<proteinExistence type="inferred from homology"/>
<keyword evidence="19" id="KW-1185">Reference proteome</keyword>
<evidence type="ECO:0000256" key="13">
    <source>
        <dbReference type="ARBA" id="ARBA00023242"/>
    </source>
</evidence>
<dbReference type="Proteomes" id="UP000838412">
    <property type="component" value="Chromosome 12"/>
</dbReference>
<evidence type="ECO:0000256" key="14">
    <source>
        <dbReference type="ARBA" id="ARBA00031638"/>
    </source>
</evidence>
<keyword evidence="11" id="KW-0267">Excision nuclease</keyword>
<evidence type="ECO:0000313" key="19">
    <source>
        <dbReference type="Proteomes" id="UP000838412"/>
    </source>
</evidence>
<evidence type="ECO:0000256" key="1">
    <source>
        <dbReference type="ARBA" id="ARBA00001946"/>
    </source>
</evidence>
<evidence type="ECO:0000256" key="4">
    <source>
        <dbReference type="ARBA" id="ARBA00020324"/>
    </source>
</evidence>
<evidence type="ECO:0000313" key="18">
    <source>
        <dbReference type="EMBL" id="CAH1242355.1"/>
    </source>
</evidence>
<dbReference type="GO" id="GO:0006281">
    <property type="term" value="P:DNA repair"/>
    <property type="evidence" value="ECO:0007669"/>
    <property type="project" value="UniProtKB-KW"/>
</dbReference>
<evidence type="ECO:0000256" key="12">
    <source>
        <dbReference type="ARBA" id="ARBA00023204"/>
    </source>
</evidence>
<keyword evidence="15" id="KW-1133">Transmembrane helix</keyword>
<dbReference type="InterPro" id="IPR006086">
    <property type="entry name" value="XPG-I_dom"/>
</dbReference>
<accession>A0A8K0E791</accession>
<dbReference type="CDD" id="cd09901">
    <property type="entry name" value="H3TH_FEN1-like"/>
    <property type="match status" value="1"/>
</dbReference>
<dbReference type="SMART" id="SM00484">
    <property type="entry name" value="XPGI"/>
    <property type="match status" value="1"/>
</dbReference>
<dbReference type="Pfam" id="PF00867">
    <property type="entry name" value="XPG_I"/>
    <property type="match status" value="1"/>
</dbReference>
<dbReference type="GO" id="GO:0005634">
    <property type="term" value="C:nucleus"/>
    <property type="evidence" value="ECO:0007669"/>
    <property type="project" value="UniProtKB-SubCell"/>
</dbReference>
<dbReference type="InterPro" id="IPR006084">
    <property type="entry name" value="XPG/Rad2"/>
</dbReference>
<gene>
    <name evidence="18" type="primary">EXO1</name>
    <name evidence="18" type="ORF">BLAG_LOCUS5655</name>
</gene>
<evidence type="ECO:0000256" key="5">
    <source>
        <dbReference type="ARBA" id="ARBA00022722"/>
    </source>
</evidence>
<dbReference type="InterPro" id="IPR006085">
    <property type="entry name" value="XPG_DNA_repair_N"/>
</dbReference>
<dbReference type="AlphaFoldDB" id="A0A8K0E791"/>
<reference evidence="18" key="1">
    <citation type="submission" date="2022-01" db="EMBL/GenBank/DDBJ databases">
        <authorList>
            <person name="Braso-Vives M."/>
        </authorList>
    </citation>
    <scope>NUCLEOTIDE SEQUENCE</scope>
</reference>
<dbReference type="GO" id="GO:0017108">
    <property type="term" value="F:5'-flap endonuclease activity"/>
    <property type="evidence" value="ECO:0007669"/>
    <property type="project" value="TreeGrafter"/>
</dbReference>
<feature type="domain" description="XPG N-terminal" evidence="17">
    <location>
        <begin position="77"/>
        <end position="176"/>
    </location>
</feature>
<evidence type="ECO:0000256" key="2">
    <source>
        <dbReference type="ARBA" id="ARBA00004123"/>
    </source>
</evidence>
<feature type="domain" description="XPG-I" evidence="16">
    <location>
        <begin position="212"/>
        <end position="284"/>
    </location>
</feature>
<dbReference type="FunFam" id="3.40.50.1010:FF:000002">
    <property type="entry name" value="Exonuclease 1, putative"/>
    <property type="match status" value="1"/>
</dbReference>
<evidence type="ECO:0000256" key="3">
    <source>
        <dbReference type="ARBA" id="ARBA00010563"/>
    </source>
</evidence>
<dbReference type="PRINTS" id="PR00853">
    <property type="entry name" value="XPGRADSUPER"/>
</dbReference>
<keyword evidence="13" id="KW-0539">Nucleus</keyword>
<dbReference type="PANTHER" id="PTHR11081">
    <property type="entry name" value="FLAP ENDONUCLEASE FAMILY MEMBER"/>
    <property type="match status" value="1"/>
</dbReference>
<dbReference type="Gene3D" id="1.10.150.20">
    <property type="entry name" value="5' to 3' exonuclease, C-terminal subdomain"/>
    <property type="match status" value="1"/>
</dbReference>
<dbReference type="InterPro" id="IPR044752">
    <property type="entry name" value="PIN-like_EXO1"/>
</dbReference>
<evidence type="ECO:0000256" key="10">
    <source>
        <dbReference type="ARBA" id="ARBA00022842"/>
    </source>
</evidence>
<dbReference type="SUPFAM" id="SSF88723">
    <property type="entry name" value="PIN domain-like"/>
    <property type="match status" value="1"/>
</dbReference>